<dbReference type="PROSITE" id="PS51257">
    <property type="entry name" value="PROKAR_LIPOPROTEIN"/>
    <property type="match status" value="1"/>
</dbReference>
<keyword evidence="1" id="KW-0732">Signal</keyword>
<sequence>MNFRSVTFAVLSALAMLSGCASTGGNNTTYADYQGAYPQPFLGAKSGANVGIPLN</sequence>
<organism evidence="2 3">
    <name type="scientific">Pararhizobium capsulatum DSM 1112</name>
    <dbReference type="NCBI Taxonomy" id="1121113"/>
    <lineage>
        <taxon>Bacteria</taxon>
        <taxon>Pseudomonadati</taxon>
        <taxon>Pseudomonadota</taxon>
        <taxon>Alphaproteobacteria</taxon>
        <taxon>Hyphomicrobiales</taxon>
        <taxon>Rhizobiaceae</taxon>
        <taxon>Rhizobium/Agrobacterium group</taxon>
        <taxon>Pararhizobium</taxon>
    </lineage>
</organism>
<evidence type="ECO:0000256" key="1">
    <source>
        <dbReference type="SAM" id="SignalP"/>
    </source>
</evidence>
<comment type="caution">
    <text evidence="2">The sequence shown here is derived from an EMBL/GenBank/DDBJ whole genome shotgun (WGS) entry which is preliminary data.</text>
</comment>
<feature type="signal peptide" evidence="1">
    <location>
        <begin position="1"/>
        <end position="21"/>
    </location>
</feature>
<evidence type="ECO:0000313" key="3">
    <source>
        <dbReference type="Proteomes" id="UP001230207"/>
    </source>
</evidence>
<name>A0ABU0BRS6_9HYPH</name>
<keyword evidence="3" id="KW-1185">Reference proteome</keyword>
<feature type="chain" id="PRO_5045566364" evidence="1">
    <location>
        <begin position="22"/>
        <end position="55"/>
    </location>
</feature>
<accession>A0ABU0BRS6</accession>
<dbReference type="Proteomes" id="UP001230207">
    <property type="component" value="Unassembled WGS sequence"/>
</dbReference>
<gene>
    <name evidence="2" type="ORF">QO002_002562</name>
</gene>
<evidence type="ECO:0000313" key="2">
    <source>
        <dbReference type="EMBL" id="MDQ0320424.1"/>
    </source>
</evidence>
<reference evidence="2 3" key="1">
    <citation type="submission" date="2023-07" db="EMBL/GenBank/DDBJ databases">
        <title>Genomic Encyclopedia of Type Strains, Phase IV (KMG-IV): sequencing the most valuable type-strain genomes for metagenomic binning, comparative biology and taxonomic classification.</title>
        <authorList>
            <person name="Goeker M."/>
        </authorList>
    </citation>
    <scope>NUCLEOTIDE SEQUENCE [LARGE SCALE GENOMIC DNA]</scope>
    <source>
        <strain evidence="2 3">DSM 1112</strain>
    </source>
</reference>
<dbReference type="RefSeq" id="WP_307230168.1">
    <property type="nucleotide sequence ID" value="NZ_JAUSVF010000001.1"/>
</dbReference>
<dbReference type="EMBL" id="JAUSVF010000001">
    <property type="protein sequence ID" value="MDQ0320424.1"/>
    <property type="molecule type" value="Genomic_DNA"/>
</dbReference>
<proteinExistence type="predicted"/>
<protein>
    <submittedName>
        <fullName evidence="2">ABC-type uncharacterized transport system auxiliary subunit</fullName>
    </submittedName>
</protein>